<evidence type="ECO:0000313" key="1">
    <source>
        <dbReference type="EMBL" id="MCX4146759.1"/>
    </source>
</evidence>
<proteinExistence type="predicted"/>
<reference evidence="2" key="1">
    <citation type="submission" date="2022-06" db="EMBL/GenBank/DDBJ databases">
        <title>PHB producers.</title>
        <authorList>
            <person name="Besaury L."/>
        </authorList>
    </citation>
    <scope>NUCLEOTIDE SEQUENCE</scope>
    <source>
        <strain evidence="2 3">SEWS6</strain>
    </source>
</reference>
<evidence type="ECO:0000313" key="4">
    <source>
        <dbReference type="Proteomes" id="UP001242288"/>
    </source>
</evidence>
<name>A0AAP5BDU3_9BURK</name>
<dbReference type="Proteomes" id="UP001209412">
    <property type="component" value="Unassembled WGS sequence"/>
</dbReference>
<protein>
    <submittedName>
        <fullName evidence="2">Uncharacterized protein</fullName>
    </submittedName>
</protein>
<dbReference type="EMBL" id="JAPKHW010000011">
    <property type="protein sequence ID" value="MCX4146759.1"/>
    <property type="molecule type" value="Genomic_DNA"/>
</dbReference>
<dbReference type="AlphaFoldDB" id="A0AAP5BDU3"/>
<accession>A0AAP5BDU3</accession>
<gene>
    <name evidence="2" type="ORF">NIE36_15440</name>
    <name evidence="1" type="ORF">OSB80_15475</name>
</gene>
<keyword evidence="3" id="KW-1185">Reference proteome</keyword>
<comment type="caution">
    <text evidence="2">The sequence shown here is derived from an EMBL/GenBank/DDBJ whole genome shotgun (WGS) entry which is preliminary data.</text>
</comment>
<evidence type="ECO:0000313" key="3">
    <source>
        <dbReference type="Proteomes" id="UP001209412"/>
    </source>
</evidence>
<dbReference type="RefSeq" id="WP_266258341.1">
    <property type="nucleotide sequence ID" value="NZ_JAMXWF010000011.1"/>
</dbReference>
<dbReference type="Proteomes" id="UP001242288">
    <property type="component" value="Unassembled WGS sequence"/>
</dbReference>
<organism evidence="2 4">
    <name type="scientific">Paraburkholderia madseniana</name>
    <dbReference type="NCBI Taxonomy" id="2599607"/>
    <lineage>
        <taxon>Bacteria</taxon>
        <taxon>Pseudomonadati</taxon>
        <taxon>Pseudomonadota</taxon>
        <taxon>Betaproteobacteria</taxon>
        <taxon>Burkholderiales</taxon>
        <taxon>Burkholderiaceae</taxon>
        <taxon>Paraburkholderia</taxon>
    </lineage>
</organism>
<evidence type="ECO:0000313" key="2">
    <source>
        <dbReference type="EMBL" id="MDQ6408585.1"/>
    </source>
</evidence>
<dbReference type="EMBL" id="JAMXWF010000011">
    <property type="protein sequence ID" value="MDQ6408585.1"/>
    <property type="molecule type" value="Genomic_DNA"/>
</dbReference>
<sequence length="233" mass="25579">MQHLNQPLPERLAALELLANDAGLVDELKARQRAETDKRRAALAAELKALPNRERELAALTKNAAYEHAALEKAATEYREAERRDKEATARAVMAALADEGARRAILTKLERSAPPELADALDDLSFADDLLRNAVRTDETANRSWTGARVKVVTSNIDAIGAARAKLAEAQGAIRELARDGLMPSDAMVTRCAEIVDAAMEPAFAFIPRKLWDLRRDKPASDIVAEVRGYMQ</sequence>